<dbReference type="AlphaFoldDB" id="A0AAD9JS11"/>
<dbReference type="Gene3D" id="3.40.390.10">
    <property type="entry name" value="Collagenase (Catalytic Domain)"/>
    <property type="match status" value="3"/>
</dbReference>
<evidence type="ECO:0000256" key="3">
    <source>
        <dbReference type="ARBA" id="ARBA00022801"/>
    </source>
</evidence>
<evidence type="ECO:0000256" key="4">
    <source>
        <dbReference type="ARBA" id="ARBA00022833"/>
    </source>
</evidence>
<keyword evidence="4" id="KW-0862">Zinc</keyword>
<keyword evidence="6" id="KW-0732">Signal</keyword>
<dbReference type="InterPro" id="IPR036465">
    <property type="entry name" value="vWFA_dom_sf"/>
</dbReference>
<evidence type="ECO:0000259" key="7">
    <source>
        <dbReference type="PROSITE" id="PS50234"/>
    </source>
</evidence>
<evidence type="ECO:0000256" key="2">
    <source>
        <dbReference type="ARBA" id="ARBA00022723"/>
    </source>
</evidence>
<accession>A0AAD9JS11</accession>
<keyword evidence="3" id="KW-0378">Hydrolase</keyword>
<dbReference type="EMBL" id="JAODUP010000197">
    <property type="protein sequence ID" value="KAK2157125.1"/>
    <property type="molecule type" value="Genomic_DNA"/>
</dbReference>
<evidence type="ECO:0000256" key="6">
    <source>
        <dbReference type="SAM" id="SignalP"/>
    </source>
</evidence>
<dbReference type="PANTHER" id="PTHR10127">
    <property type="entry name" value="DISCOIDIN, CUB, EGF, LAMININ , AND ZINC METALLOPROTEASE DOMAIN CONTAINING"/>
    <property type="match status" value="1"/>
</dbReference>
<dbReference type="InterPro" id="IPR024079">
    <property type="entry name" value="MetalloPept_cat_dom_sf"/>
</dbReference>
<comment type="caution">
    <text evidence="8">The sequence shown here is derived from an EMBL/GenBank/DDBJ whole genome shotgun (WGS) entry which is preliminary data.</text>
</comment>
<keyword evidence="2" id="KW-0479">Metal-binding</keyword>
<sequence length="548" mass="62425">MCQVMNGFYLIVTFCVIVVVSHSETPGIWNPDNGQTREEWLRCHGFSCDKWQATRKKLHEFKILTANPDMKFKTFLIDTNETLDYCIWLTIEQLDYIYSRMEEKLKRDKISSKKYRHGKSVRNKRTIANFKKYPFRKWPTKSIYWKFDGEHDEDERAIIRGAFSHWQQQTCLKFKELGINEPYSSHYILFGTPVHEIGHALGLWHQHQRSDRDSAIRILWKNDGSINGKKTMETINPLYQHNIGQRTGLSFLDAKAINLAYCQDVCSVPLTECQHGGYQDPNDCSRCKCPDGLSGVFCDKLAPPENGCDVVDLMLVVDSSEGVTVKHWHNILYFANRMVSQFDVSPQAVHIGVITYAEHANISLSLGKYSTTKEIAGVINAIAFMGGPTNTQNGLRMMRAQFRSLGRQNVRKIGILITDGQTALPYLAIHQASYVRSEGIQLYVVGVDKNFNKSEAAKMVRDKNHIFAIGSFKDLISPRFSYDIAVKNMICEVMNTSSDLTWSCDFDDDAHPLCDITQEKNIMIIGRRGDAFSGDIAIDHLEIKGGKC</sequence>
<dbReference type="GO" id="GO:0008270">
    <property type="term" value="F:zinc ion binding"/>
    <property type="evidence" value="ECO:0007669"/>
    <property type="project" value="InterPro"/>
</dbReference>
<evidence type="ECO:0000313" key="9">
    <source>
        <dbReference type="Proteomes" id="UP001208570"/>
    </source>
</evidence>
<feature type="domain" description="VWFA" evidence="7">
    <location>
        <begin position="312"/>
        <end position="484"/>
    </location>
</feature>
<protein>
    <recommendedName>
        <fullName evidence="7">VWFA domain-containing protein</fullName>
    </recommendedName>
</protein>
<dbReference type="SMART" id="SM00327">
    <property type="entry name" value="VWA"/>
    <property type="match status" value="1"/>
</dbReference>
<evidence type="ECO:0000313" key="8">
    <source>
        <dbReference type="EMBL" id="KAK2157125.1"/>
    </source>
</evidence>
<dbReference type="Pfam" id="PF00092">
    <property type="entry name" value="VWA"/>
    <property type="match status" value="1"/>
</dbReference>
<evidence type="ECO:0000256" key="5">
    <source>
        <dbReference type="ARBA" id="ARBA00023049"/>
    </source>
</evidence>
<dbReference type="InterPro" id="IPR006026">
    <property type="entry name" value="Peptidase_Metallo"/>
</dbReference>
<keyword evidence="5" id="KW-0482">Metalloprotease</keyword>
<dbReference type="Gene3D" id="3.40.50.410">
    <property type="entry name" value="von Willebrand factor, type A domain"/>
    <property type="match status" value="1"/>
</dbReference>
<dbReference type="CDD" id="cd01450">
    <property type="entry name" value="vWFA_subfamily_ECM"/>
    <property type="match status" value="1"/>
</dbReference>
<dbReference type="GO" id="GO:0004222">
    <property type="term" value="F:metalloendopeptidase activity"/>
    <property type="evidence" value="ECO:0007669"/>
    <property type="project" value="InterPro"/>
</dbReference>
<keyword evidence="9" id="KW-1185">Reference proteome</keyword>
<dbReference type="SUPFAM" id="SSF55486">
    <property type="entry name" value="Metalloproteases ('zincins'), catalytic domain"/>
    <property type="match status" value="1"/>
</dbReference>
<gene>
    <name evidence="8" type="ORF">LSH36_197g00052</name>
</gene>
<dbReference type="Pfam" id="PF01400">
    <property type="entry name" value="Astacin"/>
    <property type="match status" value="2"/>
</dbReference>
<proteinExistence type="predicted"/>
<reference evidence="8" key="1">
    <citation type="journal article" date="2023" name="Mol. Biol. Evol.">
        <title>Third-Generation Sequencing Reveals the Adaptive Role of the Epigenome in Three Deep-Sea Polychaetes.</title>
        <authorList>
            <person name="Perez M."/>
            <person name="Aroh O."/>
            <person name="Sun Y."/>
            <person name="Lan Y."/>
            <person name="Juniper S.K."/>
            <person name="Young C.R."/>
            <person name="Angers B."/>
            <person name="Qian P.Y."/>
        </authorList>
    </citation>
    <scope>NUCLEOTIDE SEQUENCE</scope>
    <source>
        <strain evidence="8">P08H-3</strain>
    </source>
</reference>
<dbReference type="GO" id="GO:0006508">
    <property type="term" value="P:proteolysis"/>
    <property type="evidence" value="ECO:0007669"/>
    <property type="project" value="UniProtKB-KW"/>
</dbReference>
<name>A0AAD9JS11_9ANNE</name>
<dbReference type="PANTHER" id="PTHR10127:SF780">
    <property type="entry name" value="METALLOENDOPEPTIDASE"/>
    <property type="match status" value="1"/>
</dbReference>
<feature type="signal peptide" evidence="6">
    <location>
        <begin position="1"/>
        <end position="23"/>
    </location>
</feature>
<dbReference type="SMART" id="SM00235">
    <property type="entry name" value="ZnMc"/>
    <property type="match status" value="1"/>
</dbReference>
<keyword evidence="1" id="KW-0645">Protease</keyword>
<dbReference type="PROSITE" id="PS50234">
    <property type="entry name" value="VWFA"/>
    <property type="match status" value="1"/>
</dbReference>
<evidence type="ECO:0000256" key="1">
    <source>
        <dbReference type="ARBA" id="ARBA00022670"/>
    </source>
</evidence>
<dbReference type="InterPro" id="IPR002035">
    <property type="entry name" value="VWF_A"/>
</dbReference>
<dbReference type="SUPFAM" id="SSF53300">
    <property type="entry name" value="vWA-like"/>
    <property type="match status" value="1"/>
</dbReference>
<organism evidence="8 9">
    <name type="scientific">Paralvinella palmiformis</name>
    <dbReference type="NCBI Taxonomy" id="53620"/>
    <lineage>
        <taxon>Eukaryota</taxon>
        <taxon>Metazoa</taxon>
        <taxon>Spiralia</taxon>
        <taxon>Lophotrochozoa</taxon>
        <taxon>Annelida</taxon>
        <taxon>Polychaeta</taxon>
        <taxon>Sedentaria</taxon>
        <taxon>Canalipalpata</taxon>
        <taxon>Terebellida</taxon>
        <taxon>Terebelliformia</taxon>
        <taxon>Alvinellidae</taxon>
        <taxon>Paralvinella</taxon>
    </lineage>
</organism>
<dbReference type="InterPro" id="IPR001506">
    <property type="entry name" value="Peptidase_M12A"/>
</dbReference>
<feature type="chain" id="PRO_5042232138" description="VWFA domain-containing protein" evidence="6">
    <location>
        <begin position="24"/>
        <end position="548"/>
    </location>
</feature>
<dbReference type="Proteomes" id="UP001208570">
    <property type="component" value="Unassembled WGS sequence"/>
</dbReference>